<dbReference type="AlphaFoldDB" id="A0AAV7GC71"/>
<reference evidence="1 2" key="1">
    <citation type="journal article" date="2021" name="Hortic Res">
        <title>Chromosome-scale assembly of the Dendrobium chrysotoxum genome enhances the understanding of orchid evolution.</title>
        <authorList>
            <person name="Zhang Y."/>
            <person name="Zhang G.Q."/>
            <person name="Zhang D."/>
            <person name="Liu X.D."/>
            <person name="Xu X.Y."/>
            <person name="Sun W.H."/>
            <person name="Yu X."/>
            <person name="Zhu X."/>
            <person name="Wang Z.W."/>
            <person name="Zhao X."/>
            <person name="Zhong W.Y."/>
            <person name="Chen H."/>
            <person name="Yin W.L."/>
            <person name="Huang T."/>
            <person name="Niu S.C."/>
            <person name="Liu Z.J."/>
        </authorList>
    </citation>
    <scope>NUCLEOTIDE SEQUENCE [LARGE SCALE GENOMIC DNA]</scope>
    <source>
        <strain evidence="1">Lindl</strain>
    </source>
</reference>
<organism evidence="1 2">
    <name type="scientific">Dendrobium chrysotoxum</name>
    <name type="common">Orchid</name>
    <dbReference type="NCBI Taxonomy" id="161865"/>
    <lineage>
        <taxon>Eukaryota</taxon>
        <taxon>Viridiplantae</taxon>
        <taxon>Streptophyta</taxon>
        <taxon>Embryophyta</taxon>
        <taxon>Tracheophyta</taxon>
        <taxon>Spermatophyta</taxon>
        <taxon>Magnoliopsida</taxon>
        <taxon>Liliopsida</taxon>
        <taxon>Asparagales</taxon>
        <taxon>Orchidaceae</taxon>
        <taxon>Epidendroideae</taxon>
        <taxon>Malaxideae</taxon>
        <taxon>Dendrobiinae</taxon>
        <taxon>Dendrobium</taxon>
    </lineage>
</organism>
<evidence type="ECO:0000313" key="1">
    <source>
        <dbReference type="EMBL" id="KAH0459374.1"/>
    </source>
</evidence>
<protein>
    <submittedName>
        <fullName evidence="1">Uncharacterized protein</fullName>
    </submittedName>
</protein>
<gene>
    <name evidence="1" type="ORF">IEQ34_012188</name>
</gene>
<dbReference type="Proteomes" id="UP000775213">
    <property type="component" value="Unassembled WGS sequence"/>
</dbReference>
<evidence type="ECO:0000313" key="2">
    <source>
        <dbReference type="Proteomes" id="UP000775213"/>
    </source>
</evidence>
<keyword evidence="2" id="KW-1185">Reference proteome</keyword>
<accession>A0AAV7GC71</accession>
<sequence>MQVCFITGPLAVSIRPGMSRSIHSATRPTIPSPSIVQSLESGSQGQPACNATLISPGNSIAGVPYTYGKP</sequence>
<comment type="caution">
    <text evidence="1">The sequence shown here is derived from an EMBL/GenBank/DDBJ whole genome shotgun (WGS) entry which is preliminary data.</text>
</comment>
<dbReference type="EMBL" id="JAGFBR010000011">
    <property type="protein sequence ID" value="KAH0459374.1"/>
    <property type="molecule type" value="Genomic_DNA"/>
</dbReference>
<proteinExistence type="predicted"/>
<name>A0AAV7GC71_DENCH</name>